<evidence type="ECO:0000256" key="2">
    <source>
        <dbReference type="ARBA" id="ARBA00022676"/>
    </source>
</evidence>
<dbReference type="PROSITE" id="PS51996">
    <property type="entry name" value="TR_MART"/>
    <property type="match status" value="1"/>
</dbReference>
<dbReference type="Gene3D" id="1.20.1280.50">
    <property type="match status" value="1"/>
</dbReference>
<name>A0A820JHQ0_9BILA</name>
<dbReference type="InterPro" id="IPR036047">
    <property type="entry name" value="F-box-like_dom_sf"/>
</dbReference>
<evidence type="ECO:0000256" key="6">
    <source>
        <dbReference type="RuleBase" id="RU361228"/>
    </source>
</evidence>
<keyword evidence="6" id="KW-0520">NAD</keyword>
<comment type="catalytic activity">
    <reaction evidence="5 6">
        <text>L-arginyl-[protein] + NAD(+) = N(omega)-(ADP-D-ribosyl)-L-arginyl-[protein] + nicotinamide + H(+)</text>
        <dbReference type="Rhea" id="RHEA:19149"/>
        <dbReference type="Rhea" id="RHEA-COMP:10532"/>
        <dbReference type="Rhea" id="RHEA-COMP:15087"/>
        <dbReference type="ChEBI" id="CHEBI:15378"/>
        <dbReference type="ChEBI" id="CHEBI:17154"/>
        <dbReference type="ChEBI" id="CHEBI:29965"/>
        <dbReference type="ChEBI" id="CHEBI:57540"/>
        <dbReference type="ChEBI" id="CHEBI:142554"/>
        <dbReference type="EC" id="2.4.2.31"/>
    </reaction>
</comment>
<dbReference type="InterPro" id="IPR000768">
    <property type="entry name" value="ART"/>
</dbReference>
<reference evidence="8" key="1">
    <citation type="submission" date="2021-02" db="EMBL/GenBank/DDBJ databases">
        <authorList>
            <person name="Nowell W R."/>
        </authorList>
    </citation>
    <scope>NUCLEOTIDE SEQUENCE</scope>
</reference>
<dbReference type="GO" id="GO:0106274">
    <property type="term" value="F:NAD+-protein-arginine ADP-ribosyltransferase activity"/>
    <property type="evidence" value="ECO:0007669"/>
    <property type="project" value="UniProtKB-EC"/>
</dbReference>
<dbReference type="InterPro" id="IPR001810">
    <property type="entry name" value="F-box_dom"/>
</dbReference>
<feature type="domain" description="F-box" evidence="7">
    <location>
        <begin position="218"/>
        <end position="265"/>
    </location>
</feature>
<evidence type="ECO:0000256" key="1">
    <source>
        <dbReference type="ARBA" id="ARBA00009558"/>
    </source>
</evidence>
<comment type="similarity">
    <text evidence="1 6">Belongs to the Arg-specific ADP-ribosyltransferase family.</text>
</comment>
<gene>
    <name evidence="8" type="ORF">KXQ929_LOCUS46835</name>
</gene>
<keyword evidence="2 6" id="KW-0328">Glycosyltransferase</keyword>
<dbReference type="Pfam" id="PF01129">
    <property type="entry name" value="ART"/>
    <property type="match status" value="1"/>
</dbReference>
<accession>A0A820JHQ0</accession>
<dbReference type="PROSITE" id="PS50181">
    <property type="entry name" value="FBOX"/>
    <property type="match status" value="1"/>
</dbReference>
<feature type="non-terminal residue" evidence="8">
    <location>
        <position position="310"/>
    </location>
</feature>
<comment type="caution">
    <text evidence="8">The sequence shown here is derived from an EMBL/GenBank/DDBJ whole genome shotgun (WGS) entry which is preliminary data.</text>
</comment>
<evidence type="ECO:0000313" key="8">
    <source>
        <dbReference type="EMBL" id="CAF4324889.1"/>
    </source>
</evidence>
<dbReference type="EC" id="2.4.2.31" evidence="6"/>
<keyword evidence="3 6" id="KW-0808">Transferase</keyword>
<dbReference type="Gene3D" id="3.90.176.10">
    <property type="entry name" value="Toxin ADP-ribosyltransferase, Chain A, domain 1"/>
    <property type="match status" value="1"/>
</dbReference>
<evidence type="ECO:0000256" key="4">
    <source>
        <dbReference type="ARBA" id="ARBA00022695"/>
    </source>
</evidence>
<evidence type="ECO:0000313" key="9">
    <source>
        <dbReference type="Proteomes" id="UP000663868"/>
    </source>
</evidence>
<keyword evidence="4" id="KW-0548">Nucleotidyltransferase</keyword>
<dbReference type="SUPFAM" id="SSF81383">
    <property type="entry name" value="F-box domain"/>
    <property type="match status" value="1"/>
</dbReference>
<keyword evidence="6" id="KW-0521">NADP</keyword>
<sequence>MELNLYITVAKLNSKEPKDGLTQDESASIYLYTMEWNETENSLYAILNQTLRTADRSKLRPWLKYLKLFFTALFKLPFTDYHTVWRGVSDDLSGLYREGDELTWWSLSSGTSSIDVLESPMYFGRANTRTIFSIQTKNGKLIRAHSHLQNDDEILLLPGTLLKVTGSLNLTNGVHVIYLREIAPPCSRLAEPFDQRHSSSTQQFLFGTNNASNMSHQLLSINDLPIELLSTIFQFVRPLDMLLTASYTCHLWRKIIYNEWFLNKYSTGGISKHQLIGWWKFDDINNIGFDPSGVLGDRYHVFGQPTIEDC</sequence>
<proteinExistence type="inferred from homology"/>
<dbReference type="GO" id="GO:0016779">
    <property type="term" value="F:nucleotidyltransferase activity"/>
    <property type="evidence" value="ECO:0007669"/>
    <property type="project" value="UniProtKB-KW"/>
</dbReference>
<evidence type="ECO:0000256" key="3">
    <source>
        <dbReference type="ARBA" id="ARBA00022679"/>
    </source>
</evidence>
<dbReference type="SUPFAM" id="SSF56399">
    <property type="entry name" value="ADP-ribosylation"/>
    <property type="match status" value="1"/>
</dbReference>
<dbReference type="AlphaFoldDB" id="A0A820JHQ0"/>
<protein>
    <recommendedName>
        <fullName evidence="6">NAD(P)(+)--arginine ADP-ribosyltransferase</fullName>
        <ecNumber evidence="6">2.4.2.31</ecNumber>
    </recommendedName>
    <alternativeName>
        <fullName evidence="6">Mono(ADP-ribosyl)transferase</fullName>
    </alternativeName>
</protein>
<organism evidence="8 9">
    <name type="scientific">Adineta steineri</name>
    <dbReference type="NCBI Taxonomy" id="433720"/>
    <lineage>
        <taxon>Eukaryota</taxon>
        <taxon>Metazoa</taxon>
        <taxon>Spiralia</taxon>
        <taxon>Gnathifera</taxon>
        <taxon>Rotifera</taxon>
        <taxon>Eurotatoria</taxon>
        <taxon>Bdelloidea</taxon>
        <taxon>Adinetida</taxon>
        <taxon>Adinetidae</taxon>
        <taxon>Adineta</taxon>
    </lineage>
</organism>
<dbReference type="Proteomes" id="UP000663868">
    <property type="component" value="Unassembled WGS sequence"/>
</dbReference>
<dbReference type="EMBL" id="CAJOBB010016149">
    <property type="protein sequence ID" value="CAF4324889.1"/>
    <property type="molecule type" value="Genomic_DNA"/>
</dbReference>
<evidence type="ECO:0000259" key="7">
    <source>
        <dbReference type="PROSITE" id="PS50181"/>
    </source>
</evidence>
<evidence type="ECO:0000256" key="5">
    <source>
        <dbReference type="ARBA" id="ARBA00047597"/>
    </source>
</evidence>
<dbReference type="Pfam" id="PF12937">
    <property type="entry name" value="F-box-like"/>
    <property type="match status" value="1"/>
</dbReference>